<accession>A0AAD7YCW6</accession>
<protein>
    <submittedName>
        <fullName evidence="1">Uncharacterized protein</fullName>
    </submittedName>
</protein>
<dbReference type="Proteomes" id="UP001231518">
    <property type="component" value="Chromosome 23"/>
</dbReference>
<keyword evidence="2" id="KW-1185">Reference proteome</keyword>
<dbReference type="EMBL" id="JARGEI010000023">
    <property type="protein sequence ID" value="KAJ8710415.1"/>
    <property type="molecule type" value="Genomic_DNA"/>
</dbReference>
<proteinExistence type="predicted"/>
<sequence>MEAQGMCCLLELTPAGDIFCDAKGCHVADALCKGQYVGVKARDKLIWRLKMMIVFCDAKGCHVADALCKGQYVGVKARDKLIWRLKVCAVF</sequence>
<gene>
    <name evidence="1" type="ORF">PYW07_009781</name>
</gene>
<comment type="caution">
    <text evidence="1">The sequence shown here is derived from an EMBL/GenBank/DDBJ whole genome shotgun (WGS) entry which is preliminary data.</text>
</comment>
<name>A0AAD7YCW6_MYTSE</name>
<organism evidence="1 2">
    <name type="scientific">Mythimna separata</name>
    <name type="common">Oriental armyworm</name>
    <name type="synonym">Pseudaletia separata</name>
    <dbReference type="NCBI Taxonomy" id="271217"/>
    <lineage>
        <taxon>Eukaryota</taxon>
        <taxon>Metazoa</taxon>
        <taxon>Ecdysozoa</taxon>
        <taxon>Arthropoda</taxon>
        <taxon>Hexapoda</taxon>
        <taxon>Insecta</taxon>
        <taxon>Pterygota</taxon>
        <taxon>Neoptera</taxon>
        <taxon>Endopterygota</taxon>
        <taxon>Lepidoptera</taxon>
        <taxon>Glossata</taxon>
        <taxon>Ditrysia</taxon>
        <taxon>Noctuoidea</taxon>
        <taxon>Noctuidae</taxon>
        <taxon>Noctuinae</taxon>
        <taxon>Hadenini</taxon>
        <taxon>Mythimna</taxon>
    </lineage>
</organism>
<evidence type="ECO:0000313" key="2">
    <source>
        <dbReference type="Proteomes" id="UP001231518"/>
    </source>
</evidence>
<reference evidence="1" key="1">
    <citation type="submission" date="2023-03" db="EMBL/GenBank/DDBJ databases">
        <title>Chromosome-level genomes of two armyworms, Mythimna separata and Mythimna loreyi, provide insights into the biosynthesis and reception of sex pheromones.</title>
        <authorList>
            <person name="Zhao H."/>
        </authorList>
    </citation>
    <scope>NUCLEOTIDE SEQUENCE</scope>
    <source>
        <strain evidence="1">BeijingLab</strain>
        <tissue evidence="1">Pupa</tissue>
    </source>
</reference>
<dbReference type="AlphaFoldDB" id="A0AAD7YCW6"/>
<evidence type="ECO:0000313" key="1">
    <source>
        <dbReference type="EMBL" id="KAJ8710415.1"/>
    </source>
</evidence>